<dbReference type="EMBL" id="JAPFFK010000005">
    <property type="protein sequence ID" value="KAJ6762462.1"/>
    <property type="molecule type" value="Genomic_DNA"/>
</dbReference>
<feature type="transmembrane region" description="Helical" evidence="2">
    <location>
        <begin position="109"/>
        <end position="132"/>
    </location>
</feature>
<proteinExistence type="predicted"/>
<evidence type="ECO:0000313" key="3">
    <source>
        <dbReference type="EMBL" id="KAJ6762462.1"/>
    </source>
</evidence>
<sequence length="164" mass="18670">MFVSERLNISNDIIVDNYKEDDDVIDDERDNPSKGCDARPTANNKKPMTTLMLMLQKKKKKRIRGRRTLLSENHAMVLQVVKTLISPNQTKWSSFPSLSPADFSIKKTLLLLLLLRIMLIVFQVTLALVVFVSSNPLLWNLLQHQQPSSLKQAILIILTLPSTC</sequence>
<accession>A0A9Q1A939</accession>
<comment type="caution">
    <text evidence="3">The sequence shown here is derived from an EMBL/GenBank/DDBJ whole genome shotgun (WGS) entry which is preliminary data.</text>
</comment>
<keyword evidence="2" id="KW-0472">Membrane</keyword>
<evidence type="ECO:0008006" key="5">
    <source>
        <dbReference type="Google" id="ProtNLM"/>
    </source>
</evidence>
<dbReference type="Proteomes" id="UP001151532">
    <property type="component" value="Chromosome 13"/>
</dbReference>
<feature type="region of interest" description="Disordered" evidence="1">
    <location>
        <begin position="24"/>
        <end position="44"/>
    </location>
</feature>
<evidence type="ECO:0000256" key="1">
    <source>
        <dbReference type="SAM" id="MobiDB-lite"/>
    </source>
</evidence>
<keyword evidence="2" id="KW-0812">Transmembrane</keyword>
<evidence type="ECO:0000313" key="4">
    <source>
        <dbReference type="Proteomes" id="UP001151532"/>
    </source>
</evidence>
<evidence type="ECO:0000256" key="2">
    <source>
        <dbReference type="SAM" id="Phobius"/>
    </source>
</evidence>
<keyword evidence="4" id="KW-1185">Reference proteome</keyword>
<reference evidence="3" key="2">
    <citation type="journal article" date="2023" name="Int. J. Mol. Sci.">
        <title>De Novo Assembly and Annotation of 11 Diverse Shrub Willow (Salix) Genomes Reveals Novel Gene Organization in Sex-Linked Regions.</title>
        <authorList>
            <person name="Hyden B."/>
            <person name="Feng K."/>
            <person name="Yates T.B."/>
            <person name="Jawdy S."/>
            <person name="Cereghino C."/>
            <person name="Smart L.B."/>
            <person name="Muchero W."/>
        </authorList>
    </citation>
    <scope>NUCLEOTIDE SEQUENCE</scope>
    <source>
        <tissue evidence="3">Shoot tip</tissue>
    </source>
</reference>
<protein>
    <recommendedName>
        <fullName evidence="5">Transmembrane protein</fullName>
    </recommendedName>
</protein>
<keyword evidence="2" id="KW-1133">Transmembrane helix</keyword>
<reference evidence="3" key="1">
    <citation type="submission" date="2022-11" db="EMBL/GenBank/DDBJ databases">
        <authorList>
            <person name="Hyden B.L."/>
            <person name="Feng K."/>
            <person name="Yates T."/>
            <person name="Jawdy S."/>
            <person name="Smart L.B."/>
            <person name="Muchero W."/>
        </authorList>
    </citation>
    <scope>NUCLEOTIDE SEQUENCE</scope>
    <source>
        <tissue evidence="3">Shoot tip</tissue>
    </source>
</reference>
<dbReference type="AlphaFoldDB" id="A0A9Q1A939"/>
<name>A0A9Q1A939_SALPP</name>
<gene>
    <name evidence="3" type="ORF">OIU79_023259</name>
</gene>
<organism evidence="3 4">
    <name type="scientific">Salix purpurea</name>
    <name type="common">Purple osier willow</name>
    <dbReference type="NCBI Taxonomy" id="77065"/>
    <lineage>
        <taxon>Eukaryota</taxon>
        <taxon>Viridiplantae</taxon>
        <taxon>Streptophyta</taxon>
        <taxon>Embryophyta</taxon>
        <taxon>Tracheophyta</taxon>
        <taxon>Spermatophyta</taxon>
        <taxon>Magnoliopsida</taxon>
        <taxon>eudicotyledons</taxon>
        <taxon>Gunneridae</taxon>
        <taxon>Pentapetalae</taxon>
        <taxon>rosids</taxon>
        <taxon>fabids</taxon>
        <taxon>Malpighiales</taxon>
        <taxon>Salicaceae</taxon>
        <taxon>Saliceae</taxon>
        <taxon>Salix</taxon>
    </lineage>
</organism>